<feature type="transmembrane region" description="Helical" evidence="5">
    <location>
        <begin position="276"/>
        <end position="297"/>
    </location>
</feature>
<evidence type="ECO:0000256" key="3">
    <source>
        <dbReference type="ARBA" id="ARBA00022989"/>
    </source>
</evidence>
<keyword evidence="3 5" id="KW-1133">Transmembrane helix</keyword>
<dbReference type="RefSeq" id="WP_338537972.1">
    <property type="nucleotide sequence ID" value="NZ_CP104874.1"/>
</dbReference>
<evidence type="ECO:0000313" key="8">
    <source>
        <dbReference type="Proteomes" id="UP001381003"/>
    </source>
</evidence>
<dbReference type="Gene3D" id="1.20.1740.10">
    <property type="entry name" value="Amino acid/polyamine transporter I"/>
    <property type="match status" value="1"/>
</dbReference>
<comment type="subcellular location">
    <subcellularLocation>
        <location evidence="1">Membrane</location>
        <topology evidence="1">Multi-pass membrane protein</topology>
    </subcellularLocation>
</comment>
<sequence>MTSAPGGSTGTLRRGLGLLDAVGVGVAAMVGAGLFVVFAPAAAAAGDGLPFAILLAAAIAVANAVSSARLAAVHPQSGGTYVYGREQLGVPWGHLAGWAFITGKTASCAAMAMTIGVHLFPDASRVVAVVTVLAVLALNLQGVQRSARVALAIAVGVLALVVTFAVVLLVSPPALAEVPLVDPVVPGGPVGIAQGAGFLFFAFAGYARMATLGEEVADPRRTIPRAIAIALGIVLTVYVLVAVALTQGFGVGWLAARQAPLAEAAEISAWPWLGPALRIAAVVAAGGALLALTLGVSRTVLAMARDRHLPPVLALVDGPHAVPRRAEAVVTAVVIVLIVLGDLDGAIGFSSFCVLVYYAIANASAWTLEGGWVHRIIPTLGLLGCLGVAVLLPPPSVIAGVVVLLVGATTGWVRHTTRE</sequence>
<feature type="transmembrane region" description="Helical" evidence="5">
    <location>
        <begin position="21"/>
        <end position="43"/>
    </location>
</feature>
<evidence type="ECO:0000256" key="5">
    <source>
        <dbReference type="SAM" id="Phobius"/>
    </source>
</evidence>
<evidence type="ECO:0000256" key="2">
    <source>
        <dbReference type="ARBA" id="ARBA00022692"/>
    </source>
</evidence>
<reference evidence="7 8" key="1">
    <citation type="submission" date="2022-09" db="EMBL/GenBank/DDBJ databases">
        <title>Complete genome sequence of Janibacter terrae strain COS04-44, PCL-degrading bacteria isolated from oil spilled coast.</title>
        <authorList>
            <person name="Park H."/>
            <person name="Kim J.Y."/>
            <person name="An S.H."/>
            <person name="Lee C.M."/>
            <person name="Weon H.-Y."/>
        </authorList>
    </citation>
    <scope>NUCLEOTIDE SEQUENCE [LARGE SCALE GENOMIC DNA]</scope>
    <source>
        <strain evidence="7 8">COS04-44</strain>
    </source>
</reference>
<keyword evidence="8" id="KW-1185">Reference proteome</keyword>
<feature type="transmembrane region" description="Helical" evidence="5">
    <location>
        <begin position="329"/>
        <end position="360"/>
    </location>
</feature>
<feature type="transmembrane region" description="Helical" evidence="5">
    <location>
        <begin position="123"/>
        <end position="142"/>
    </location>
</feature>
<evidence type="ECO:0000256" key="4">
    <source>
        <dbReference type="ARBA" id="ARBA00023136"/>
    </source>
</evidence>
<accession>A0ABZ2FEH9</accession>
<keyword evidence="4 5" id="KW-0472">Membrane</keyword>
<evidence type="ECO:0000256" key="1">
    <source>
        <dbReference type="ARBA" id="ARBA00004141"/>
    </source>
</evidence>
<evidence type="ECO:0000313" key="7">
    <source>
        <dbReference type="EMBL" id="WWF04720.1"/>
    </source>
</evidence>
<protein>
    <submittedName>
        <fullName evidence="7">APC family permease</fullName>
    </submittedName>
</protein>
<gene>
    <name evidence="7" type="ORF">N5P18_13705</name>
</gene>
<keyword evidence="2 5" id="KW-0812">Transmembrane</keyword>
<dbReference type="InterPro" id="IPR050367">
    <property type="entry name" value="APC_superfamily"/>
</dbReference>
<feature type="transmembrane region" description="Helical" evidence="5">
    <location>
        <begin position="149"/>
        <end position="170"/>
    </location>
</feature>
<feature type="domain" description="Amino acid permease/ SLC12A" evidence="6">
    <location>
        <begin position="25"/>
        <end position="368"/>
    </location>
</feature>
<dbReference type="PANTHER" id="PTHR42770:SF7">
    <property type="entry name" value="MEMBRANE PROTEIN"/>
    <property type="match status" value="1"/>
</dbReference>
<dbReference type="Pfam" id="PF00324">
    <property type="entry name" value="AA_permease"/>
    <property type="match status" value="1"/>
</dbReference>
<dbReference type="PIRSF" id="PIRSF006060">
    <property type="entry name" value="AA_transporter"/>
    <property type="match status" value="1"/>
</dbReference>
<feature type="transmembrane region" description="Helical" evidence="5">
    <location>
        <begin position="380"/>
        <end position="413"/>
    </location>
</feature>
<feature type="transmembrane region" description="Helical" evidence="5">
    <location>
        <begin position="49"/>
        <end position="71"/>
    </location>
</feature>
<dbReference type="InterPro" id="IPR004841">
    <property type="entry name" value="AA-permease/SLC12A_dom"/>
</dbReference>
<feature type="transmembrane region" description="Helical" evidence="5">
    <location>
        <begin position="190"/>
        <end position="207"/>
    </location>
</feature>
<dbReference type="Proteomes" id="UP001381003">
    <property type="component" value="Chromosome"/>
</dbReference>
<dbReference type="PANTHER" id="PTHR42770">
    <property type="entry name" value="AMINO ACID TRANSPORTER-RELATED"/>
    <property type="match status" value="1"/>
</dbReference>
<proteinExistence type="predicted"/>
<evidence type="ECO:0000259" key="6">
    <source>
        <dbReference type="Pfam" id="PF00324"/>
    </source>
</evidence>
<feature type="transmembrane region" description="Helical" evidence="5">
    <location>
        <begin position="228"/>
        <end position="256"/>
    </location>
</feature>
<dbReference type="EMBL" id="CP104874">
    <property type="protein sequence ID" value="WWF04720.1"/>
    <property type="molecule type" value="Genomic_DNA"/>
</dbReference>
<organism evidence="7 8">
    <name type="scientific">Janibacter terrae</name>
    <dbReference type="NCBI Taxonomy" id="103817"/>
    <lineage>
        <taxon>Bacteria</taxon>
        <taxon>Bacillati</taxon>
        <taxon>Actinomycetota</taxon>
        <taxon>Actinomycetes</taxon>
        <taxon>Micrococcales</taxon>
        <taxon>Intrasporangiaceae</taxon>
        <taxon>Janibacter</taxon>
    </lineage>
</organism>
<name>A0ABZ2FEH9_9MICO</name>
<feature type="transmembrane region" description="Helical" evidence="5">
    <location>
        <begin position="92"/>
        <end position="117"/>
    </location>
</feature>